<evidence type="ECO:0000313" key="1">
    <source>
        <dbReference type="EMBL" id="NNU81475.1"/>
    </source>
</evidence>
<dbReference type="AlphaFoldDB" id="A0A849L525"/>
<sequence length="251" mass="25841">MARDRISLELLNAYADGELDSASAARVARAVAADPALAARLASLQDLRAAVAGLAPEPDQVPEPAPAAPRGRRLARLGAVAAVAALVLGAGLLLAPDAATDHAAGDPVAALVARHDGGLAQDMAGRAPSDWSARIVPLMAATGLTLVQEQELEDGTRHAVFTGRNGCRLSLFAQPRPADPTADGLALETRDGVLSATWQAGPAEYVLIARAMDQVRFATIASSLKAATRAERGDRTDLLAALDGARQRCLA</sequence>
<keyword evidence="2" id="KW-1185">Reference proteome</keyword>
<proteinExistence type="predicted"/>
<comment type="caution">
    <text evidence="1">The sequence shown here is derived from an EMBL/GenBank/DDBJ whole genome shotgun (WGS) entry which is preliminary data.</text>
</comment>
<organism evidence="1 2">
    <name type="scientific">Halovulum dunhuangense</name>
    <dbReference type="NCBI Taxonomy" id="1505036"/>
    <lineage>
        <taxon>Bacteria</taxon>
        <taxon>Pseudomonadati</taxon>
        <taxon>Pseudomonadota</taxon>
        <taxon>Alphaproteobacteria</taxon>
        <taxon>Rhodobacterales</taxon>
        <taxon>Paracoccaceae</taxon>
        <taxon>Halovulum</taxon>
    </lineage>
</organism>
<gene>
    <name evidence="1" type="ORF">HMH01_13625</name>
</gene>
<dbReference type="EMBL" id="JABFBC010000002">
    <property type="protein sequence ID" value="NNU81475.1"/>
    <property type="molecule type" value="Genomic_DNA"/>
</dbReference>
<evidence type="ECO:0000313" key="2">
    <source>
        <dbReference type="Proteomes" id="UP000572377"/>
    </source>
</evidence>
<name>A0A849L525_9RHOB</name>
<evidence type="ECO:0008006" key="3">
    <source>
        <dbReference type="Google" id="ProtNLM"/>
    </source>
</evidence>
<dbReference type="RefSeq" id="WP_171326315.1">
    <property type="nucleotide sequence ID" value="NZ_JABFBC010000002.1"/>
</dbReference>
<reference evidence="1 2" key="1">
    <citation type="submission" date="2020-05" db="EMBL/GenBank/DDBJ databases">
        <title>Gimesia benthica sp. nov., a novel planctomycete isolated from a deep-sea water sample of the Northwest Indian Ocean.</title>
        <authorList>
            <person name="Wang J."/>
            <person name="Ruan C."/>
            <person name="Song L."/>
            <person name="Zhu Y."/>
            <person name="Li A."/>
            <person name="Zheng X."/>
            <person name="Wang L."/>
            <person name="Lu Z."/>
            <person name="Huang Y."/>
            <person name="Du W."/>
            <person name="Zhou Y."/>
            <person name="Huang L."/>
            <person name="Dai X."/>
        </authorList>
    </citation>
    <scope>NUCLEOTIDE SEQUENCE [LARGE SCALE GENOMIC DNA]</scope>
    <source>
        <strain evidence="1 2">YYQ-30</strain>
    </source>
</reference>
<protein>
    <recommendedName>
        <fullName evidence="3">Anti-sigma factor RsiW</fullName>
    </recommendedName>
</protein>
<accession>A0A849L525</accession>
<dbReference type="Proteomes" id="UP000572377">
    <property type="component" value="Unassembled WGS sequence"/>
</dbReference>